<dbReference type="Gene3D" id="3.60.10.10">
    <property type="entry name" value="Endonuclease/exonuclease/phosphatase"/>
    <property type="match status" value="1"/>
</dbReference>
<dbReference type="Proteomes" id="UP000504610">
    <property type="component" value="Chromosome 1"/>
</dbReference>
<reference evidence="3" key="2">
    <citation type="submission" date="2025-08" db="UniProtKB">
        <authorList>
            <consortium name="RefSeq"/>
        </authorList>
    </citation>
    <scope>IDENTIFICATION</scope>
    <source>
        <tissue evidence="3">Leaf</tissue>
    </source>
</reference>
<dbReference type="Pfam" id="PF03372">
    <property type="entry name" value="Exo_endo_phos"/>
    <property type="match status" value="1"/>
</dbReference>
<dbReference type="OrthoDB" id="412006at2759"/>
<keyword evidence="2" id="KW-1185">Reference proteome</keyword>
<name>A0A9W3C423_RAPSA</name>
<dbReference type="SUPFAM" id="SSF53098">
    <property type="entry name" value="Ribonuclease H-like"/>
    <property type="match status" value="1"/>
</dbReference>
<dbReference type="CDD" id="cd06222">
    <property type="entry name" value="RNase_H_like"/>
    <property type="match status" value="1"/>
</dbReference>
<evidence type="ECO:0000313" key="3">
    <source>
        <dbReference type="RefSeq" id="XP_056846309.1"/>
    </source>
</evidence>
<dbReference type="RefSeq" id="XP_056846309.1">
    <property type="nucleotide sequence ID" value="XM_056990329.1"/>
</dbReference>
<dbReference type="InterPro" id="IPR036397">
    <property type="entry name" value="RNaseH_sf"/>
</dbReference>
<sequence>MNVDWQCPIYNFTNYQKKGESDKDKSERHPYQPKVQRIKEIHKRISPKIIFLSETKNADDFVLKELAFLDAYHHFLIPPNRPGSGGLALFWDQDVELQILSSSKNYIDSLVAFKGRSFYSTFVYGEPDVANRSAFWNYLSNLTAARDTSWMLTGDFSDIIDNSEKSGGPIRAEGSFCSFRTFISQSDLFDLKHTGNSLSWRGKRHNHVVHCRLDRTMVNSAWSDDYPVGRCHYLDFAGSDHRPILSYIDPVQKKGKRLFRYDRRLKDVPEINEIIAEAWEASPNGTTQQRLSNCRHATSKWSKQHFENSRLLIDKLKEDINVTMTRPDGEDATITRLNAELLQAYKKEEEFWRQRSRLMWLAAGDKTQDIFMLFVKGREPETVSRYWKMMQAYRYSSMFSPSPALIVDQAIKPSVSAEMNKHLSSVPTDAEVKNALFSIHPYKAPGPDGFSACFFHSNWEAVGSVVTKEVQSFFRTGILPDSINETHVRLIPKIQAPKLVSDYRPIALCNVVYKLISKIITIRLKPILNGLISENQSAFVPGRAISDNVLITHEILHYLKNSKAVKHCTMAVKTDMSKAYDRLEWEFIRLVLARMGFCESFVALIMTCISTVSYSYLINDTALGTVIPSRGIRQGDPLSPYIFIICGEVLSGLCRRAHETGSMVGVRVAVRAPRVNHLLFADDTMFFLKSDEQSCSTLADILHQYKIASGQTINTNKSAITFSAKTTQETRSRVKQFLGIANEGGVGKYLGLPEHFGRRKRDLFTSIVDRIWQQAASWSNRFLSSAWKMTMLKAVLSASPNHAMSCFELPVNLCKRIQSVLTRFWWDANDSQKKMCWTSWSTMTKPKKLGGLDLENNEEPTLSSSACTSRKILPKGTNQHSEATRSLFYGWRGILLGRDLLASKLGKAVGDGTTVRVWRDAWIKTESLITPYGPAREEDQDLYVSDLFLRGTNQWNVQRIREIFPLEADDILCMRPSTLGAPDKLIWSPTTTGDYSTKYGYYSAVESDRPLLATNPAHSFNWIKNVWATKTAPKIQVFLWKVMQGALPIGASLQRRGLLATSVGCARCGEEETAAHLFLHCPFTKRVWETLPLKTSIDPQLFDAFGTALANSFIFDKFILSPDEIGTKIVRLAREWQNAQTLTTNNSSQHHYSSPTPSSSDVVICHTDASWSTQTKTAGCGWWFSDTSGARLGQGYSTERYVATALMAEAITIREALLHAKALQFTKICLKSDNQVLINALSSKLHPTEIYGLNQDIEAHLFRLLCCISLLFLVV</sequence>
<dbReference type="InterPro" id="IPR044730">
    <property type="entry name" value="RNase_H-like_dom_plant"/>
</dbReference>
<dbReference type="SUPFAM" id="SSF56219">
    <property type="entry name" value="DNase I-like"/>
    <property type="match status" value="1"/>
</dbReference>
<organism evidence="2 3">
    <name type="scientific">Raphanus sativus</name>
    <name type="common">Radish</name>
    <name type="synonym">Raphanus raphanistrum var. sativus</name>
    <dbReference type="NCBI Taxonomy" id="3726"/>
    <lineage>
        <taxon>Eukaryota</taxon>
        <taxon>Viridiplantae</taxon>
        <taxon>Streptophyta</taxon>
        <taxon>Embryophyta</taxon>
        <taxon>Tracheophyta</taxon>
        <taxon>Spermatophyta</taxon>
        <taxon>Magnoliopsida</taxon>
        <taxon>eudicotyledons</taxon>
        <taxon>Gunneridae</taxon>
        <taxon>Pentapetalae</taxon>
        <taxon>rosids</taxon>
        <taxon>malvids</taxon>
        <taxon>Brassicales</taxon>
        <taxon>Brassicaceae</taxon>
        <taxon>Brassiceae</taxon>
        <taxon>Raphanus</taxon>
    </lineage>
</organism>
<dbReference type="InterPro" id="IPR026960">
    <property type="entry name" value="RVT-Znf"/>
</dbReference>
<dbReference type="PANTHER" id="PTHR46890">
    <property type="entry name" value="NON-LTR RETROLELEMENT REVERSE TRANSCRIPTASE-LIKE PROTEIN-RELATED"/>
    <property type="match status" value="1"/>
</dbReference>
<dbReference type="InterPro" id="IPR036691">
    <property type="entry name" value="Endo/exonu/phosph_ase_sf"/>
</dbReference>
<dbReference type="PANTHER" id="PTHR46890:SF48">
    <property type="entry name" value="RNA-DIRECTED DNA POLYMERASE"/>
    <property type="match status" value="1"/>
</dbReference>
<reference evidence="2" key="1">
    <citation type="journal article" date="2019" name="Database">
        <title>The radish genome database (RadishGD): an integrated information resource for radish genomics.</title>
        <authorList>
            <person name="Yu H.J."/>
            <person name="Baek S."/>
            <person name="Lee Y.J."/>
            <person name="Cho A."/>
            <person name="Mun J.H."/>
        </authorList>
    </citation>
    <scope>NUCLEOTIDE SEQUENCE [LARGE SCALE GENOMIC DNA]</scope>
    <source>
        <strain evidence="2">cv. WK10039</strain>
    </source>
</reference>
<gene>
    <name evidence="3" type="primary">LOC130497490</name>
</gene>
<dbReference type="GO" id="GO:0003676">
    <property type="term" value="F:nucleic acid binding"/>
    <property type="evidence" value="ECO:0007669"/>
    <property type="project" value="InterPro"/>
</dbReference>
<dbReference type="KEGG" id="rsz:130497490"/>
<dbReference type="InterPro" id="IPR012337">
    <property type="entry name" value="RNaseH-like_sf"/>
</dbReference>
<proteinExistence type="predicted"/>
<evidence type="ECO:0000259" key="1">
    <source>
        <dbReference type="PROSITE" id="PS50878"/>
    </source>
</evidence>
<dbReference type="InterPro" id="IPR052343">
    <property type="entry name" value="Retrotransposon-Effector_Assoc"/>
</dbReference>
<dbReference type="Pfam" id="PF13966">
    <property type="entry name" value="zf-RVT"/>
    <property type="match status" value="1"/>
</dbReference>
<dbReference type="InterPro" id="IPR000477">
    <property type="entry name" value="RT_dom"/>
</dbReference>
<dbReference type="PROSITE" id="PS50878">
    <property type="entry name" value="RT_POL"/>
    <property type="match status" value="1"/>
</dbReference>
<dbReference type="GeneID" id="130497490"/>
<feature type="domain" description="Reverse transcriptase" evidence="1">
    <location>
        <begin position="472"/>
        <end position="742"/>
    </location>
</feature>
<accession>A0A9W3C423</accession>
<dbReference type="AlphaFoldDB" id="A0A9W3C423"/>
<dbReference type="InterPro" id="IPR002156">
    <property type="entry name" value="RNaseH_domain"/>
</dbReference>
<dbReference type="Pfam" id="PF13456">
    <property type="entry name" value="RVT_3"/>
    <property type="match status" value="1"/>
</dbReference>
<dbReference type="Gene3D" id="3.30.420.10">
    <property type="entry name" value="Ribonuclease H-like superfamily/Ribonuclease H"/>
    <property type="match status" value="1"/>
</dbReference>
<dbReference type="CDD" id="cd01650">
    <property type="entry name" value="RT_nLTR_like"/>
    <property type="match status" value="1"/>
</dbReference>
<evidence type="ECO:0000313" key="2">
    <source>
        <dbReference type="Proteomes" id="UP000504610"/>
    </source>
</evidence>
<dbReference type="InterPro" id="IPR005135">
    <property type="entry name" value="Endo/exonuclease/phosphatase"/>
</dbReference>
<dbReference type="GO" id="GO:0004523">
    <property type="term" value="F:RNA-DNA hybrid ribonuclease activity"/>
    <property type="evidence" value="ECO:0007669"/>
    <property type="project" value="InterPro"/>
</dbReference>
<dbReference type="Pfam" id="PF00078">
    <property type="entry name" value="RVT_1"/>
    <property type="match status" value="1"/>
</dbReference>
<protein>
    <submittedName>
        <fullName evidence="3">Uncharacterized protein LOC130497490</fullName>
    </submittedName>
</protein>